<comment type="caution">
    <text evidence="4">The sequence shown here is derived from an EMBL/GenBank/DDBJ whole genome shotgun (WGS) entry which is preliminary data.</text>
</comment>
<feature type="region of interest" description="Disordered" evidence="3">
    <location>
        <begin position="1"/>
        <end position="36"/>
    </location>
</feature>
<feature type="repeat" description="Cell wall-binding" evidence="2">
    <location>
        <begin position="163"/>
        <end position="182"/>
    </location>
</feature>
<gene>
    <name evidence="4" type="ORF">D1639_05675</name>
</gene>
<evidence type="ECO:0000256" key="3">
    <source>
        <dbReference type="SAM" id="MobiDB-lite"/>
    </source>
</evidence>
<evidence type="ECO:0000313" key="4">
    <source>
        <dbReference type="EMBL" id="NBI34525.1"/>
    </source>
</evidence>
<feature type="repeat" description="Cell wall-binding" evidence="2">
    <location>
        <begin position="122"/>
        <end position="141"/>
    </location>
</feature>
<dbReference type="InterPro" id="IPR018337">
    <property type="entry name" value="Cell_wall/Cho-bd_repeat"/>
</dbReference>
<organism evidence="4">
    <name type="scientific">Muribaculaceae bacterium Z82</name>
    <dbReference type="NCBI Taxonomy" id="2304548"/>
    <lineage>
        <taxon>Bacteria</taxon>
        <taxon>Pseudomonadati</taxon>
        <taxon>Bacteroidota</taxon>
        <taxon>Bacteroidia</taxon>
        <taxon>Bacteroidales</taxon>
        <taxon>Muribaculaceae</taxon>
    </lineage>
</organism>
<protein>
    <submittedName>
        <fullName evidence="4">N-acetylmuramoyl-L-alanine amidase family protein</fullName>
    </submittedName>
</protein>
<feature type="repeat" description="Cell wall-binding" evidence="2">
    <location>
        <begin position="183"/>
        <end position="202"/>
    </location>
</feature>
<dbReference type="Gene3D" id="2.10.270.10">
    <property type="entry name" value="Cholin Binding"/>
    <property type="match status" value="2"/>
</dbReference>
<dbReference type="AlphaFoldDB" id="A0A7C9N8U0"/>
<evidence type="ECO:0000256" key="1">
    <source>
        <dbReference type="ARBA" id="ARBA00022737"/>
    </source>
</evidence>
<dbReference type="EMBL" id="QWKH01000032">
    <property type="protein sequence ID" value="NBI34525.1"/>
    <property type="molecule type" value="Genomic_DNA"/>
</dbReference>
<dbReference type="Pfam" id="PF19085">
    <property type="entry name" value="Choline_bind_2"/>
    <property type="match status" value="1"/>
</dbReference>
<evidence type="ECO:0000256" key="2">
    <source>
        <dbReference type="PROSITE-ProRule" id="PRU00591"/>
    </source>
</evidence>
<dbReference type="PROSITE" id="PS51170">
    <property type="entry name" value="CW"/>
    <property type="match status" value="5"/>
</dbReference>
<accession>A0A7C9N8U0</accession>
<feature type="compositionally biased region" description="Basic and acidic residues" evidence="3">
    <location>
        <begin position="24"/>
        <end position="36"/>
    </location>
</feature>
<reference evidence="4" key="1">
    <citation type="submission" date="2018-08" db="EMBL/GenBank/DDBJ databases">
        <title>Murine metabolic-syndrome-specific gut microbial biobank.</title>
        <authorList>
            <person name="Liu C."/>
        </authorList>
    </citation>
    <scope>NUCLEOTIDE SEQUENCE [LARGE SCALE GENOMIC DNA]</scope>
    <source>
        <strain evidence="4">Z82</strain>
    </source>
</reference>
<name>A0A7C9N8U0_9BACT</name>
<keyword evidence="1" id="KW-0677">Repeat</keyword>
<dbReference type="Pfam" id="PF01473">
    <property type="entry name" value="Choline_bind_1"/>
    <property type="match status" value="3"/>
</dbReference>
<feature type="repeat" description="Cell wall-binding" evidence="2">
    <location>
        <begin position="245"/>
        <end position="264"/>
    </location>
</feature>
<sequence>MSKSALNKFVAPRTPGTPDPFARPLDDVSTHDAKSRVSREMTSQRLNSALNKLAGIPCRLATALAVAACLVLGTAASAWAASGSWEGRDGAWWYRYDNGGYATSWESIGGSWYHFGTSGWMQTGWLDLDGTWYYLTSSGAMAEGWESVGGSWYYLTPGSGAMVASWEKVNGSWYWLDSSGAMRTGWLPLNGTWYYLTSSGAMAEGWEKVGGEWYYLNPGSGAMAEGWKSVDGTWYYLSPDGGAMVTGWQWINGEYYYFESSGAMQANRWVGDYYVGPSGAMLRSQWVDSYYVGADGKWIPGYTDPAKPADPTKPGAAQKPTATKYFTYAVGDYVTGLGNSASDVKTGTPSASGGTYESLPGDGFDIVSSGGFDLMEGYSCGHGVYIVGCTVSSGDPVVIPDAIDGEPVVYANLCSPDAVSADPRLILSQVDATQAKHLRWLTVGGAPEALYCQGATGLRFLSSQENALLKSFDGSTLTNLEVLQFGTIPQEFSLAKDSLVEFSALYQATDKTIPYLDFSNAANLQSFAIDRRGGNVTTLGPLTASGYTLKGCDALTTVKLPFQNIDSFDPYQFPMLETLVLTGDPLTSEARNACETWAEETGGSLTLALP</sequence>
<dbReference type="SUPFAM" id="SSF69360">
    <property type="entry name" value="Cell wall binding repeat"/>
    <property type="match status" value="2"/>
</dbReference>
<feature type="repeat" description="Cell wall-binding" evidence="2">
    <location>
        <begin position="224"/>
        <end position="243"/>
    </location>
</feature>
<dbReference type="Pfam" id="PF19127">
    <property type="entry name" value="Choline_bind_3"/>
    <property type="match status" value="2"/>
</dbReference>
<proteinExistence type="predicted"/>